<evidence type="ECO:0000259" key="5">
    <source>
        <dbReference type="PROSITE" id="PS51935"/>
    </source>
</evidence>
<sequence>MTMIASNAPGPALIRADALIAALPSGFWRVPYDARRYPGAAAIEDVCSGANCQLFAYAVLKYFGVDVPPLRSSELWDDTSVTIRVDQPRPLDLMLFNETAEAWGAHVGVSLGDERTLHLSKAVGRPAVWTLDQFSAQPRYKCLVGIKRVVAPMAVSA</sequence>
<comment type="similarity">
    <text evidence="1">Belongs to the peptidase C40 family.</text>
</comment>
<organism evidence="6 7">
    <name type="scientific">Devosia pacifica</name>
    <dbReference type="NCBI Taxonomy" id="1335967"/>
    <lineage>
        <taxon>Bacteria</taxon>
        <taxon>Pseudomonadati</taxon>
        <taxon>Pseudomonadota</taxon>
        <taxon>Alphaproteobacteria</taxon>
        <taxon>Hyphomicrobiales</taxon>
        <taxon>Devosiaceae</taxon>
        <taxon>Devosia</taxon>
    </lineage>
</organism>
<dbReference type="EMBL" id="BMZE01000003">
    <property type="protein sequence ID" value="GHA30099.1"/>
    <property type="molecule type" value="Genomic_DNA"/>
</dbReference>
<evidence type="ECO:0000256" key="1">
    <source>
        <dbReference type="ARBA" id="ARBA00007074"/>
    </source>
</evidence>
<name>A0A918VW19_9HYPH</name>
<evidence type="ECO:0000313" key="6">
    <source>
        <dbReference type="EMBL" id="GHA30099.1"/>
    </source>
</evidence>
<evidence type="ECO:0000256" key="4">
    <source>
        <dbReference type="ARBA" id="ARBA00022807"/>
    </source>
</evidence>
<dbReference type="GO" id="GO:0006508">
    <property type="term" value="P:proteolysis"/>
    <property type="evidence" value="ECO:0007669"/>
    <property type="project" value="UniProtKB-KW"/>
</dbReference>
<dbReference type="Proteomes" id="UP000646579">
    <property type="component" value="Unassembled WGS sequence"/>
</dbReference>
<dbReference type="AlphaFoldDB" id="A0A918VW19"/>
<evidence type="ECO:0000256" key="2">
    <source>
        <dbReference type="ARBA" id="ARBA00022670"/>
    </source>
</evidence>
<dbReference type="GO" id="GO:0008234">
    <property type="term" value="F:cysteine-type peptidase activity"/>
    <property type="evidence" value="ECO:0007669"/>
    <property type="project" value="UniProtKB-KW"/>
</dbReference>
<keyword evidence="2" id="KW-0645">Protease</keyword>
<dbReference type="Gene3D" id="3.90.1720.10">
    <property type="entry name" value="endopeptidase domain like (from Nostoc punctiforme)"/>
    <property type="match status" value="1"/>
</dbReference>
<evidence type="ECO:0000313" key="7">
    <source>
        <dbReference type="Proteomes" id="UP000646579"/>
    </source>
</evidence>
<dbReference type="InterPro" id="IPR038765">
    <property type="entry name" value="Papain-like_cys_pep_sf"/>
</dbReference>
<gene>
    <name evidence="6" type="ORF">GCM10007989_27220</name>
</gene>
<reference evidence="6" key="1">
    <citation type="journal article" date="2014" name="Int. J. Syst. Evol. Microbiol.">
        <title>Complete genome sequence of Corynebacterium casei LMG S-19264T (=DSM 44701T), isolated from a smear-ripened cheese.</title>
        <authorList>
            <consortium name="US DOE Joint Genome Institute (JGI-PGF)"/>
            <person name="Walter F."/>
            <person name="Albersmeier A."/>
            <person name="Kalinowski J."/>
            <person name="Ruckert C."/>
        </authorList>
    </citation>
    <scope>NUCLEOTIDE SEQUENCE</scope>
    <source>
        <strain evidence="6">KCTC 32437</strain>
    </source>
</reference>
<feature type="domain" description="NlpC/P60" evidence="5">
    <location>
        <begin position="13"/>
        <end position="150"/>
    </location>
</feature>
<evidence type="ECO:0000256" key="3">
    <source>
        <dbReference type="ARBA" id="ARBA00022801"/>
    </source>
</evidence>
<dbReference type="InterPro" id="IPR000064">
    <property type="entry name" value="NLP_P60_dom"/>
</dbReference>
<dbReference type="PROSITE" id="PS51935">
    <property type="entry name" value="NLPC_P60"/>
    <property type="match status" value="1"/>
</dbReference>
<reference evidence="6" key="2">
    <citation type="submission" date="2020-09" db="EMBL/GenBank/DDBJ databases">
        <authorList>
            <person name="Sun Q."/>
            <person name="Kim S."/>
        </authorList>
    </citation>
    <scope>NUCLEOTIDE SEQUENCE</scope>
    <source>
        <strain evidence="6">KCTC 32437</strain>
    </source>
</reference>
<dbReference type="RefSeq" id="WP_210310511.1">
    <property type="nucleotide sequence ID" value="NZ_BMZE01000003.1"/>
</dbReference>
<keyword evidence="3" id="KW-0378">Hydrolase</keyword>
<keyword evidence="7" id="KW-1185">Reference proteome</keyword>
<proteinExistence type="inferred from homology"/>
<keyword evidence="4" id="KW-0788">Thiol protease</keyword>
<protein>
    <recommendedName>
        <fullName evidence="5">NlpC/P60 domain-containing protein</fullName>
    </recommendedName>
</protein>
<dbReference type="SUPFAM" id="SSF54001">
    <property type="entry name" value="Cysteine proteinases"/>
    <property type="match status" value="1"/>
</dbReference>
<comment type="caution">
    <text evidence="6">The sequence shown here is derived from an EMBL/GenBank/DDBJ whole genome shotgun (WGS) entry which is preliminary data.</text>
</comment>
<accession>A0A918VW19</accession>